<dbReference type="Proteomes" id="UP001059380">
    <property type="component" value="Chromosome"/>
</dbReference>
<dbReference type="InterPro" id="IPR013149">
    <property type="entry name" value="ADH-like_C"/>
</dbReference>
<evidence type="ECO:0000259" key="1">
    <source>
        <dbReference type="SMART" id="SM00829"/>
    </source>
</evidence>
<dbReference type="PANTHER" id="PTHR45033:SF2">
    <property type="entry name" value="ZINC-TYPE ALCOHOL DEHYDROGENASE-LIKE PROTEIN C1773.06C"/>
    <property type="match status" value="1"/>
</dbReference>
<protein>
    <submittedName>
        <fullName evidence="2">NAD(P)-dependent alcohol dehydrogenase</fullName>
    </submittedName>
</protein>
<dbReference type="InterPro" id="IPR011032">
    <property type="entry name" value="GroES-like_sf"/>
</dbReference>
<dbReference type="PANTHER" id="PTHR45033">
    <property type="match status" value="1"/>
</dbReference>
<keyword evidence="3" id="KW-1185">Reference proteome</keyword>
<organism evidence="2 3">
    <name type="scientific">Occallatibacter riparius</name>
    <dbReference type="NCBI Taxonomy" id="1002689"/>
    <lineage>
        <taxon>Bacteria</taxon>
        <taxon>Pseudomonadati</taxon>
        <taxon>Acidobacteriota</taxon>
        <taxon>Terriglobia</taxon>
        <taxon>Terriglobales</taxon>
        <taxon>Acidobacteriaceae</taxon>
        <taxon>Occallatibacter</taxon>
    </lineage>
</organism>
<dbReference type="Gene3D" id="3.90.180.10">
    <property type="entry name" value="Medium-chain alcohol dehydrogenases, catalytic domain"/>
    <property type="match status" value="1"/>
</dbReference>
<dbReference type="Pfam" id="PF08240">
    <property type="entry name" value="ADH_N"/>
    <property type="match status" value="1"/>
</dbReference>
<gene>
    <name evidence="2" type="ORF">MOP44_14095</name>
</gene>
<name>A0A9J7BFD1_9BACT</name>
<sequence>MKAWVLEGFGLDNLKMVDVPMREVGPHDVVVSVKAVSLNYRDKLLVDGLYNPDLRFPITQVADTAGEVVDAGAEVSRFRRGDRVITNYATRWIDGPTRVDDVVHTLGNTIPGGLAEYLVINEEVLVHAPEYLTHEEASTLPVAALTAWHALTVKRQLAPGETVLVQGTGGVSIFGLQLASALGAKVIATSSSDDKLQRARRLGAHQTINYVRTPEWHTEALRLTSQQGVDNILEVAAGKTLRQSLEAIKPGGQISVIGVLDGFVSEIPIFTLLQKQASIVGMVTGSRRMFEEMNAALANFQIHPVIDAVYWFEDARQAYDHLYRGAFGKIVIKLR</sequence>
<dbReference type="InterPro" id="IPR052711">
    <property type="entry name" value="Zinc_ADH-like"/>
</dbReference>
<evidence type="ECO:0000313" key="2">
    <source>
        <dbReference type="EMBL" id="UWZ81716.1"/>
    </source>
</evidence>
<dbReference type="GO" id="GO:0016491">
    <property type="term" value="F:oxidoreductase activity"/>
    <property type="evidence" value="ECO:0007669"/>
    <property type="project" value="InterPro"/>
</dbReference>
<dbReference type="AlphaFoldDB" id="A0A9J7BFD1"/>
<dbReference type="InterPro" id="IPR013154">
    <property type="entry name" value="ADH-like_N"/>
</dbReference>
<dbReference type="RefSeq" id="WP_260790580.1">
    <property type="nucleotide sequence ID" value="NZ_CP093313.1"/>
</dbReference>
<dbReference type="Pfam" id="PF00107">
    <property type="entry name" value="ADH_zinc_N"/>
    <property type="match status" value="1"/>
</dbReference>
<dbReference type="Gene3D" id="3.40.50.720">
    <property type="entry name" value="NAD(P)-binding Rossmann-like Domain"/>
    <property type="match status" value="1"/>
</dbReference>
<dbReference type="SUPFAM" id="SSF50129">
    <property type="entry name" value="GroES-like"/>
    <property type="match status" value="1"/>
</dbReference>
<dbReference type="SUPFAM" id="SSF51735">
    <property type="entry name" value="NAD(P)-binding Rossmann-fold domains"/>
    <property type="match status" value="1"/>
</dbReference>
<dbReference type="InterPro" id="IPR036291">
    <property type="entry name" value="NAD(P)-bd_dom_sf"/>
</dbReference>
<proteinExistence type="predicted"/>
<feature type="domain" description="Enoyl reductase (ER)" evidence="1">
    <location>
        <begin position="10"/>
        <end position="332"/>
    </location>
</feature>
<dbReference type="KEGG" id="orp:MOP44_14095"/>
<dbReference type="EMBL" id="CP093313">
    <property type="protein sequence ID" value="UWZ81716.1"/>
    <property type="molecule type" value="Genomic_DNA"/>
</dbReference>
<dbReference type="InterPro" id="IPR020843">
    <property type="entry name" value="ER"/>
</dbReference>
<evidence type="ECO:0000313" key="3">
    <source>
        <dbReference type="Proteomes" id="UP001059380"/>
    </source>
</evidence>
<accession>A0A9J7BFD1</accession>
<dbReference type="SMART" id="SM00829">
    <property type="entry name" value="PKS_ER"/>
    <property type="match status" value="1"/>
</dbReference>
<dbReference type="CDD" id="cd08276">
    <property type="entry name" value="MDR7"/>
    <property type="match status" value="1"/>
</dbReference>
<reference evidence="2" key="1">
    <citation type="submission" date="2021-04" db="EMBL/GenBank/DDBJ databases">
        <title>Phylogenetic analysis of Acidobacteriaceae.</title>
        <authorList>
            <person name="Qiu L."/>
            <person name="Zhang Q."/>
        </authorList>
    </citation>
    <scope>NUCLEOTIDE SEQUENCE</scope>
    <source>
        <strain evidence="2">DSM 25168</strain>
    </source>
</reference>